<gene>
    <name evidence="2" type="ORF">PCAMFM013_S008g000334</name>
</gene>
<accession>A0A0G4P9C9</accession>
<sequence length="90" mass="9709">MHMQFPERLETCPKSAGEKGRWGKIQRLIACPRDAPARTWLIKNQPTSNFGLRPTGETGSIPSGRNATPAGRLGLEIGRARVDSASPPTG</sequence>
<evidence type="ECO:0000313" key="3">
    <source>
        <dbReference type="Proteomes" id="UP000053732"/>
    </source>
</evidence>
<dbReference type="Proteomes" id="UP000053732">
    <property type="component" value="Unassembled WGS sequence"/>
</dbReference>
<dbReference type="AlphaFoldDB" id="A0A0G4P9C9"/>
<proteinExistence type="predicted"/>
<evidence type="ECO:0000256" key="1">
    <source>
        <dbReference type="SAM" id="MobiDB-lite"/>
    </source>
</evidence>
<organism evidence="2 3">
    <name type="scientific">Penicillium camemberti (strain FM 013)</name>
    <dbReference type="NCBI Taxonomy" id="1429867"/>
    <lineage>
        <taxon>Eukaryota</taxon>
        <taxon>Fungi</taxon>
        <taxon>Dikarya</taxon>
        <taxon>Ascomycota</taxon>
        <taxon>Pezizomycotina</taxon>
        <taxon>Eurotiomycetes</taxon>
        <taxon>Eurotiomycetidae</taxon>
        <taxon>Eurotiales</taxon>
        <taxon>Aspergillaceae</taxon>
        <taxon>Penicillium</taxon>
    </lineage>
</organism>
<protein>
    <submittedName>
        <fullName evidence="2">Str. FM013</fullName>
    </submittedName>
</protein>
<dbReference type="EMBL" id="HG793141">
    <property type="protein sequence ID" value="CRL22905.1"/>
    <property type="molecule type" value="Genomic_DNA"/>
</dbReference>
<reference evidence="2 3" key="1">
    <citation type="journal article" date="2014" name="Nat. Commun.">
        <title>Multiple recent horizontal transfers of a large genomic region in cheese making fungi.</title>
        <authorList>
            <person name="Cheeseman K."/>
            <person name="Ropars J."/>
            <person name="Renault P."/>
            <person name="Dupont J."/>
            <person name="Gouzy J."/>
            <person name="Branca A."/>
            <person name="Abraham A.L."/>
            <person name="Ceppi M."/>
            <person name="Conseiller E."/>
            <person name="Debuchy R."/>
            <person name="Malagnac F."/>
            <person name="Goarin A."/>
            <person name="Silar P."/>
            <person name="Lacoste S."/>
            <person name="Sallet E."/>
            <person name="Bensimon A."/>
            <person name="Giraud T."/>
            <person name="Brygoo Y."/>
        </authorList>
    </citation>
    <scope>NUCLEOTIDE SEQUENCE [LARGE SCALE GENOMIC DNA]</scope>
    <source>
        <strain evidence="3">FM 013</strain>
    </source>
</reference>
<feature type="region of interest" description="Disordered" evidence="1">
    <location>
        <begin position="46"/>
        <end position="72"/>
    </location>
</feature>
<feature type="compositionally biased region" description="Polar residues" evidence="1">
    <location>
        <begin position="57"/>
        <end position="66"/>
    </location>
</feature>
<name>A0A0G4P9C9_PENC3</name>
<evidence type="ECO:0000313" key="2">
    <source>
        <dbReference type="EMBL" id="CRL22905.1"/>
    </source>
</evidence>
<keyword evidence="3" id="KW-1185">Reference proteome</keyword>